<evidence type="ECO:0000313" key="6">
    <source>
        <dbReference type="EMBL" id="CAF0998987.1"/>
    </source>
</evidence>
<keyword evidence="2 5" id="KW-0812">Transmembrane</keyword>
<dbReference type="Proteomes" id="UP000663854">
    <property type="component" value="Unassembled WGS sequence"/>
</dbReference>
<protein>
    <recommendedName>
        <fullName evidence="8">Tetraspanin</fullName>
    </recommendedName>
</protein>
<sequence length="395" mass="44928">MNRREQRRRPNTVTRTYPIYTIPSSELSDDDDNESIIEIKPIKRYRHHRKQPLRIEQQKPIIPSVVTDNYKSQLIQVKPKRKQQSATIQTDEIPTILSATEKNEESSKKKSTICNHRCLRIFTIILGIFILIISLLLLAFSLNLLLNPNMTKIRTVAIMYPQALPSSGFTGKGPTDTLLITAIIGIIISIIILIISIFTIICLICIKFRYYGFCFCIGPILLIILFLILIGFAIFVIIVGDTELQRLASSTKTTVYYYYNSTSTTLVRDGWDFVQYYFSCCGVKDNNTDWYPTPTTGWKYNSQLPRSCCGYDPNDAGHAGRIFVGNNVPALDGICYYGDIGQPTCYDSIKTNLLITVLVFLISLALIILVLAILFIIVIFIYRTIHHRVENSIVK</sequence>
<feature type="transmembrane region" description="Helical" evidence="5">
    <location>
        <begin position="118"/>
        <end position="140"/>
    </location>
</feature>
<proteinExistence type="predicted"/>
<feature type="transmembrane region" description="Helical" evidence="5">
    <location>
        <begin position="353"/>
        <end position="382"/>
    </location>
</feature>
<dbReference type="InterPro" id="IPR018499">
    <property type="entry name" value="Tetraspanin/Peripherin"/>
</dbReference>
<evidence type="ECO:0000313" key="7">
    <source>
        <dbReference type="Proteomes" id="UP000663854"/>
    </source>
</evidence>
<feature type="transmembrane region" description="Helical" evidence="5">
    <location>
        <begin position="213"/>
        <end position="239"/>
    </location>
</feature>
<keyword evidence="3 5" id="KW-1133">Transmembrane helix</keyword>
<dbReference type="SUPFAM" id="SSF48652">
    <property type="entry name" value="Tetraspanin"/>
    <property type="match status" value="1"/>
</dbReference>
<reference evidence="6" key="1">
    <citation type="submission" date="2021-02" db="EMBL/GenBank/DDBJ databases">
        <authorList>
            <person name="Nowell W R."/>
        </authorList>
    </citation>
    <scope>NUCLEOTIDE SEQUENCE</scope>
</reference>
<name>A0A814GPG2_9BILA</name>
<dbReference type="Gene3D" id="1.10.1450.10">
    <property type="entry name" value="Tetraspanin"/>
    <property type="match status" value="1"/>
</dbReference>
<comment type="caution">
    <text evidence="6">The sequence shown here is derived from an EMBL/GenBank/DDBJ whole genome shotgun (WGS) entry which is preliminary data.</text>
</comment>
<evidence type="ECO:0000256" key="1">
    <source>
        <dbReference type="ARBA" id="ARBA00004141"/>
    </source>
</evidence>
<organism evidence="6 7">
    <name type="scientific">Rotaria sordida</name>
    <dbReference type="NCBI Taxonomy" id="392033"/>
    <lineage>
        <taxon>Eukaryota</taxon>
        <taxon>Metazoa</taxon>
        <taxon>Spiralia</taxon>
        <taxon>Gnathifera</taxon>
        <taxon>Rotifera</taxon>
        <taxon>Eurotatoria</taxon>
        <taxon>Bdelloidea</taxon>
        <taxon>Philodinida</taxon>
        <taxon>Philodinidae</taxon>
        <taxon>Rotaria</taxon>
    </lineage>
</organism>
<evidence type="ECO:0000256" key="5">
    <source>
        <dbReference type="SAM" id="Phobius"/>
    </source>
</evidence>
<dbReference type="Pfam" id="PF00335">
    <property type="entry name" value="Tetraspanin"/>
    <property type="match status" value="1"/>
</dbReference>
<feature type="transmembrane region" description="Helical" evidence="5">
    <location>
        <begin position="178"/>
        <end position="206"/>
    </location>
</feature>
<dbReference type="AlphaFoldDB" id="A0A814GPG2"/>
<evidence type="ECO:0000256" key="3">
    <source>
        <dbReference type="ARBA" id="ARBA00022989"/>
    </source>
</evidence>
<gene>
    <name evidence="6" type="ORF">PYM288_LOCUS14508</name>
</gene>
<keyword evidence="4 5" id="KW-0472">Membrane</keyword>
<evidence type="ECO:0008006" key="8">
    <source>
        <dbReference type="Google" id="ProtNLM"/>
    </source>
</evidence>
<evidence type="ECO:0000256" key="4">
    <source>
        <dbReference type="ARBA" id="ARBA00023136"/>
    </source>
</evidence>
<comment type="subcellular location">
    <subcellularLocation>
        <location evidence="1">Membrane</location>
        <topology evidence="1">Multi-pass membrane protein</topology>
    </subcellularLocation>
</comment>
<dbReference type="EMBL" id="CAJNOH010000321">
    <property type="protein sequence ID" value="CAF0998987.1"/>
    <property type="molecule type" value="Genomic_DNA"/>
</dbReference>
<dbReference type="GO" id="GO:0016020">
    <property type="term" value="C:membrane"/>
    <property type="evidence" value="ECO:0007669"/>
    <property type="project" value="UniProtKB-SubCell"/>
</dbReference>
<evidence type="ECO:0000256" key="2">
    <source>
        <dbReference type="ARBA" id="ARBA00022692"/>
    </source>
</evidence>
<dbReference type="InterPro" id="IPR008952">
    <property type="entry name" value="Tetraspanin_EC2_sf"/>
</dbReference>
<accession>A0A814GPG2</accession>